<feature type="region of interest" description="Disordered" evidence="1">
    <location>
        <begin position="1"/>
        <end position="27"/>
    </location>
</feature>
<evidence type="ECO:0000313" key="3">
    <source>
        <dbReference type="Proteomes" id="UP000529783"/>
    </source>
</evidence>
<sequence>MPAQTHPQVDRIGVNGRESVEANAPGRGNDALRKAKYLIWYRPPYLYVSAIGLRRDFQVAFATGDRSTLIDDMIPAS</sequence>
<dbReference type="RefSeq" id="WP_179845011.1">
    <property type="nucleotide sequence ID" value="NZ_JACCBA010000001.1"/>
</dbReference>
<dbReference type="Proteomes" id="UP000529783">
    <property type="component" value="Unassembled WGS sequence"/>
</dbReference>
<evidence type="ECO:0000313" key="2">
    <source>
        <dbReference type="EMBL" id="NYD48033.1"/>
    </source>
</evidence>
<gene>
    <name evidence="2" type="ORF">BJY14_004016</name>
</gene>
<keyword evidence="3" id="KW-1185">Reference proteome</keyword>
<evidence type="ECO:0000256" key="1">
    <source>
        <dbReference type="SAM" id="MobiDB-lite"/>
    </source>
</evidence>
<protein>
    <submittedName>
        <fullName evidence="2">Uncharacterized protein</fullName>
    </submittedName>
</protein>
<accession>A0A7Y9EHS2</accession>
<proteinExistence type="predicted"/>
<comment type="caution">
    <text evidence="2">The sequence shown here is derived from an EMBL/GenBank/DDBJ whole genome shotgun (WGS) entry which is preliminary data.</text>
</comment>
<dbReference type="AlphaFoldDB" id="A0A7Y9EHS2"/>
<name>A0A7Y9EHS2_9ACTN</name>
<organism evidence="2 3">
    <name type="scientific">Actinomadura luteofluorescens</name>
    <dbReference type="NCBI Taxonomy" id="46163"/>
    <lineage>
        <taxon>Bacteria</taxon>
        <taxon>Bacillati</taxon>
        <taxon>Actinomycetota</taxon>
        <taxon>Actinomycetes</taxon>
        <taxon>Streptosporangiales</taxon>
        <taxon>Thermomonosporaceae</taxon>
        <taxon>Actinomadura</taxon>
    </lineage>
</organism>
<reference evidence="2 3" key="1">
    <citation type="submission" date="2020-07" db="EMBL/GenBank/DDBJ databases">
        <title>Sequencing the genomes of 1000 actinobacteria strains.</title>
        <authorList>
            <person name="Klenk H.-P."/>
        </authorList>
    </citation>
    <scope>NUCLEOTIDE SEQUENCE [LARGE SCALE GENOMIC DNA]</scope>
    <source>
        <strain evidence="2 3">DSM 40398</strain>
    </source>
</reference>
<dbReference type="EMBL" id="JACCBA010000001">
    <property type="protein sequence ID" value="NYD48033.1"/>
    <property type="molecule type" value="Genomic_DNA"/>
</dbReference>